<reference evidence="1 2" key="1">
    <citation type="submission" date="2018-04" db="EMBL/GenBank/DDBJ databases">
        <title>The genome of golden apple snail Pomacea canaliculata provides insight into stress tolerance and invasive adaptation.</title>
        <authorList>
            <person name="Liu C."/>
            <person name="Liu B."/>
            <person name="Ren Y."/>
            <person name="Zhang Y."/>
            <person name="Wang H."/>
            <person name="Li S."/>
            <person name="Jiang F."/>
            <person name="Yin L."/>
            <person name="Zhang G."/>
            <person name="Qian W."/>
            <person name="Fan W."/>
        </authorList>
    </citation>
    <scope>NUCLEOTIDE SEQUENCE [LARGE SCALE GENOMIC DNA]</scope>
    <source>
        <strain evidence="1">SZHN2017</strain>
        <tissue evidence="1">Muscle</tissue>
    </source>
</reference>
<keyword evidence="2" id="KW-1185">Reference proteome</keyword>
<proteinExistence type="predicted"/>
<gene>
    <name evidence="1" type="ORF">C0Q70_16025</name>
</gene>
<dbReference type="AlphaFoldDB" id="A0A2T7NNL9"/>
<dbReference type="Proteomes" id="UP000245119">
    <property type="component" value="Linkage Group LG10"/>
</dbReference>
<protein>
    <submittedName>
        <fullName evidence="1">Uncharacterized protein</fullName>
    </submittedName>
</protein>
<comment type="caution">
    <text evidence="1">The sequence shown here is derived from an EMBL/GenBank/DDBJ whole genome shotgun (WGS) entry which is preliminary data.</text>
</comment>
<accession>A0A2T7NNL9</accession>
<dbReference type="EMBL" id="PZQS01000010">
    <property type="protein sequence ID" value="PVD22769.1"/>
    <property type="molecule type" value="Genomic_DNA"/>
</dbReference>
<evidence type="ECO:0000313" key="1">
    <source>
        <dbReference type="EMBL" id="PVD22769.1"/>
    </source>
</evidence>
<organism evidence="1 2">
    <name type="scientific">Pomacea canaliculata</name>
    <name type="common">Golden apple snail</name>
    <dbReference type="NCBI Taxonomy" id="400727"/>
    <lineage>
        <taxon>Eukaryota</taxon>
        <taxon>Metazoa</taxon>
        <taxon>Spiralia</taxon>
        <taxon>Lophotrochozoa</taxon>
        <taxon>Mollusca</taxon>
        <taxon>Gastropoda</taxon>
        <taxon>Caenogastropoda</taxon>
        <taxon>Architaenioglossa</taxon>
        <taxon>Ampullarioidea</taxon>
        <taxon>Ampullariidae</taxon>
        <taxon>Pomacea</taxon>
    </lineage>
</organism>
<evidence type="ECO:0000313" key="2">
    <source>
        <dbReference type="Proteomes" id="UP000245119"/>
    </source>
</evidence>
<sequence>MPCRYRASRFITESPDAPIPEYTSCSFEIYATNQLYKGRYIVASAHISVGVTDSASQVHSSFEVYKSNYDVEESSIYNYLARIVKRDSIWGSSNGVIPGLDVDPSFDDVNNFAVLDVKQCDTRIKYRAYDRKRPLQSQLPGLSIQTPSHAKFVPNLGTYPASVCGVPQDGTDLFTQRAKALNVSNADTAIIYDILSQRPPQVDNPNADICNDAFDAFSTSTNKASDVERCAPIVVNAKISTCLAESPFAPADPFELFVDCLRFNQGNYDHSTCMRLNDASNLCKDFWEGPTLYRC</sequence>
<name>A0A2T7NNL9_POMCA</name>
<dbReference type="OrthoDB" id="10509871at2759"/>